<dbReference type="OrthoDB" id="147639at2"/>
<evidence type="ECO:0000313" key="10">
    <source>
        <dbReference type="EMBL" id="QCN87883.1"/>
    </source>
</evidence>
<organism evidence="9 11">
    <name type="scientific">Streptomyces griseoviridis</name>
    <dbReference type="NCBI Taxonomy" id="45398"/>
    <lineage>
        <taxon>Bacteria</taxon>
        <taxon>Bacillati</taxon>
        <taxon>Actinomycetota</taxon>
        <taxon>Actinomycetes</taxon>
        <taxon>Kitasatosporales</taxon>
        <taxon>Streptomycetaceae</taxon>
        <taxon>Streptomyces</taxon>
    </lineage>
</organism>
<feature type="transmembrane region" description="Helical" evidence="7">
    <location>
        <begin position="293"/>
        <end position="319"/>
    </location>
</feature>
<evidence type="ECO:0000313" key="11">
    <source>
        <dbReference type="Proteomes" id="UP000271291"/>
    </source>
</evidence>
<feature type="domain" description="ABC transmembrane type-1" evidence="8">
    <location>
        <begin position="107"/>
        <end position="316"/>
    </location>
</feature>
<dbReference type="Proteomes" id="UP000501753">
    <property type="component" value="Chromosome"/>
</dbReference>
<feature type="transmembrane region" description="Helical" evidence="7">
    <location>
        <begin position="248"/>
        <end position="273"/>
    </location>
</feature>
<protein>
    <submittedName>
        <fullName evidence="9">ABC transporter permease</fullName>
    </submittedName>
</protein>
<dbReference type="Proteomes" id="UP000271291">
    <property type="component" value="Chromosome"/>
</dbReference>
<dbReference type="EMBL" id="CP034687">
    <property type="protein sequence ID" value="AZS85267.1"/>
    <property type="molecule type" value="Genomic_DNA"/>
</dbReference>
<keyword evidence="6 7" id="KW-0472">Membrane</keyword>
<proteinExistence type="inferred from homology"/>
<keyword evidence="5 7" id="KW-1133">Transmembrane helix</keyword>
<dbReference type="EMBL" id="CP029078">
    <property type="protein sequence ID" value="QCN87883.1"/>
    <property type="molecule type" value="Genomic_DNA"/>
</dbReference>
<feature type="transmembrane region" description="Helical" evidence="7">
    <location>
        <begin position="146"/>
        <end position="169"/>
    </location>
</feature>
<dbReference type="GO" id="GO:0005886">
    <property type="term" value="C:plasma membrane"/>
    <property type="evidence" value="ECO:0007669"/>
    <property type="project" value="UniProtKB-SubCell"/>
</dbReference>
<keyword evidence="2 7" id="KW-0813">Transport</keyword>
<dbReference type="Gene3D" id="1.10.3720.10">
    <property type="entry name" value="MetI-like"/>
    <property type="match status" value="1"/>
</dbReference>
<evidence type="ECO:0000313" key="12">
    <source>
        <dbReference type="Proteomes" id="UP000501753"/>
    </source>
</evidence>
<dbReference type="CDD" id="cd06261">
    <property type="entry name" value="TM_PBP2"/>
    <property type="match status" value="1"/>
</dbReference>
<feature type="transmembrane region" description="Helical" evidence="7">
    <location>
        <begin position="189"/>
        <end position="209"/>
    </location>
</feature>
<evidence type="ECO:0000256" key="2">
    <source>
        <dbReference type="ARBA" id="ARBA00022448"/>
    </source>
</evidence>
<keyword evidence="3" id="KW-1003">Cell membrane</keyword>
<dbReference type="InterPro" id="IPR045621">
    <property type="entry name" value="BPD_transp_1_N"/>
</dbReference>
<dbReference type="RefSeq" id="WP_127178143.1">
    <property type="nucleotide sequence ID" value="NZ_CP029078.1"/>
</dbReference>
<dbReference type="SUPFAM" id="SSF161098">
    <property type="entry name" value="MetI-like"/>
    <property type="match status" value="1"/>
</dbReference>
<accession>A0A3S9ZCF8</accession>
<gene>
    <name evidence="10" type="ORF">DDJ31_25420</name>
    <name evidence="9" type="ORF">ELQ87_13880</name>
</gene>
<dbReference type="Pfam" id="PF19300">
    <property type="entry name" value="BPD_transp_1_N"/>
    <property type="match status" value="1"/>
</dbReference>
<dbReference type="InterPro" id="IPR035906">
    <property type="entry name" value="MetI-like_sf"/>
</dbReference>
<reference evidence="9 11" key="2">
    <citation type="submission" date="2018-12" db="EMBL/GenBank/DDBJ databases">
        <title>Streptomyces griseoviridis F1-27 complete genome.</title>
        <authorList>
            <person name="Mariita R.M."/>
            <person name="Sello J.K."/>
        </authorList>
    </citation>
    <scope>NUCLEOTIDE SEQUENCE [LARGE SCALE GENOMIC DNA]</scope>
    <source>
        <strain evidence="9 11">F1-27</strain>
    </source>
</reference>
<dbReference type="KEGG" id="sgd:ELQ87_13880"/>
<keyword evidence="4 7" id="KW-0812">Transmembrane</keyword>
<evidence type="ECO:0000256" key="5">
    <source>
        <dbReference type="ARBA" id="ARBA00022989"/>
    </source>
</evidence>
<name>A0A3S9ZCF8_STRGD</name>
<dbReference type="Pfam" id="PF00528">
    <property type="entry name" value="BPD_transp_1"/>
    <property type="match status" value="1"/>
</dbReference>
<dbReference type="GO" id="GO:0055085">
    <property type="term" value="P:transmembrane transport"/>
    <property type="evidence" value="ECO:0007669"/>
    <property type="project" value="InterPro"/>
</dbReference>
<evidence type="ECO:0000259" key="8">
    <source>
        <dbReference type="PROSITE" id="PS50928"/>
    </source>
</evidence>
<dbReference type="InterPro" id="IPR000515">
    <property type="entry name" value="MetI-like"/>
</dbReference>
<keyword evidence="12" id="KW-1185">Reference proteome</keyword>
<evidence type="ECO:0000256" key="1">
    <source>
        <dbReference type="ARBA" id="ARBA00004651"/>
    </source>
</evidence>
<comment type="subcellular location">
    <subcellularLocation>
        <location evidence="1 7">Cell membrane</location>
        <topology evidence="1 7">Multi-pass membrane protein</topology>
    </subcellularLocation>
</comment>
<feature type="transmembrane region" description="Helical" evidence="7">
    <location>
        <begin position="9"/>
        <end position="30"/>
    </location>
</feature>
<evidence type="ECO:0000256" key="4">
    <source>
        <dbReference type="ARBA" id="ARBA00022692"/>
    </source>
</evidence>
<dbReference type="AlphaFoldDB" id="A0A3S9ZCF8"/>
<dbReference type="PANTHER" id="PTHR43163">
    <property type="entry name" value="DIPEPTIDE TRANSPORT SYSTEM PERMEASE PROTEIN DPPB-RELATED"/>
    <property type="match status" value="1"/>
</dbReference>
<reference evidence="10 12" key="1">
    <citation type="submission" date="2018-04" db="EMBL/GenBank/DDBJ databases">
        <title>Complete genome sequences of Streptomyces griseoviridis K61 and characterization of antagonistic properties of biological control agents.</title>
        <authorList>
            <person name="Mariita R.M."/>
            <person name="Sello J.K."/>
        </authorList>
    </citation>
    <scope>NUCLEOTIDE SEQUENCE [LARGE SCALE GENOMIC DNA]</scope>
    <source>
        <strain evidence="10 12">K61</strain>
    </source>
</reference>
<dbReference type="PANTHER" id="PTHR43163:SF6">
    <property type="entry name" value="DIPEPTIDE TRANSPORT SYSTEM PERMEASE PROTEIN DPPB-RELATED"/>
    <property type="match status" value="1"/>
</dbReference>
<evidence type="ECO:0000256" key="6">
    <source>
        <dbReference type="ARBA" id="ARBA00023136"/>
    </source>
</evidence>
<dbReference type="PROSITE" id="PS50928">
    <property type="entry name" value="ABC_TM1"/>
    <property type="match status" value="1"/>
</dbReference>
<sequence length="326" mass="35419">MLQFIIRRVLGAVVTLFLIGAATFFLFVAAPSDYASLACGKDCSPQRLADIREALGLNLPIAQQFWDFMSGIVTGRDFPTGHCPAPCLGQSFYSGDMVWATIMDRFPVTMTLTVGGAIVFLLVVGVGAGMLAAYRQATMVDKIATGASMVLSSFQIYFLGPIVLTVLVYSTGWMEDPKYVPISEDPVGWFIGMSIPVCVMATIFTAQYTRMARSSMIEQLAEDQVRTARAKGMSNQYVFFRYAWRGSLIPIVTVLGIDISSMLGGAVVTELTFSLQGIGQLAVSGATTKDLPLTMGVMLFGAFFILFINILTDIAYAFIDPRVRLS</sequence>
<comment type="similarity">
    <text evidence="7">Belongs to the binding-protein-dependent transport system permease family.</text>
</comment>
<feature type="transmembrane region" description="Helical" evidence="7">
    <location>
        <begin position="112"/>
        <end position="134"/>
    </location>
</feature>
<evidence type="ECO:0000256" key="3">
    <source>
        <dbReference type="ARBA" id="ARBA00022475"/>
    </source>
</evidence>
<evidence type="ECO:0000313" key="9">
    <source>
        <dbReference type="EMBL" id="AZS85267.1"/>
    </source>
</evidence>
<evidence type="ECO:0000256" key="7">
    <source>
        <dbReference type="RuleBase" id="RU363032"/>
    </source>
</evidence>